<protein>
    <submittedName>
        <fullName evidence="6">Inositol monophosphatase</fullName>
    </submittedName>
</protein>
<dbReference type="PRINTS" id="PR00377">
    <property type="entry name" value="IMPHPHTASES"/>
</dbReference>
<evidence type="ECO:0000256" key="2">
    <source>
        <dbReference type="ARBA" id="ARBA00022723"/>
    </source>
</evidence>
<gene>
    <name evidence="6" type="ORF">GR316_08690</name>
</gene>
<dbReference type="GO" id="GO:0006020">
    <property type="term" value="P:inositol metabolic process"/>
    <property type="evidence" value="ECO:0007669"/>
    <property type="project" value="TreeGrafter"/>
</dbReference>
<evidence type="ECO:0000256" key="5">
    <source>
        <dbReference type="PIRSR" id="PIRSR600760-2"/>
    </source>
</evidence>
<keyword evidence="3" id="KW-0378">Hydrolase</keyword>
<evidence type="ECO:0000256" key="3">
    <source>
        <dbReference type="ARBA" id="ARBA00022801"/>
    </source>
</evidence>
<dbReference type="InterPro" id="IPR000760">
    <property type="entry name" value="Inositol_monophosphatase-like"/>
</dbReference>
<dbReference type="InterPro" id="IPR020583">
    <property type="entry name" value="Inositol_monoP_metal-BS"/>
</dbReference>
<dbReference type="Gene3D" id="3.40.190.80">
    <property type="match status" value="1"/>
</dbReference>
<feature type="binding site" evidence="5">
    <location>
        <position position="72"/>
    </location>
    <ligand>
        <name>Mg(2+)</name>
        <dbReference type="ChEBI" id="CHEBI:18420"/>
        <label>1</label>
        <note>catalytic</note>
    </ligand>
</feature>
<keyword evidence="7" id="KW-1185">Reference proteome</keyword>
<dbReference type="Proteomes" id="UP000679284">
    <property type="component" value="Chromosome"/>
</dbReference>
<dbReference type="PANTHER" id="PTHR20854">
    <property type="entry name" value="INOSITOL MONOPHOSPHATASE"/>
    <property type="match status" value="1"/>
</dbReference>
<feature type="binding site" evidence="5">
    <location>
        <position position="91"/>
    </location>
    <ligand>
        <name>Mg(2+)</name>
        <dbReference type="ChEBI" id="CHEBI:18420"/>
        <label>1</label>
        <note>catalytic</note>
    </ligand>
</feature>
<dbReference type="GO" id="GO:0007165">
    <property type="term" value="P:signal transduction"/>
    <property type="evidence" value="ECO:0007669"/>
    <property type="project" value="TreeGrafter"/>
</dbReference>
<comment type="cofactor">
    <cofactor evidence="5">
        <name>Mg(2+)</name>
        <dbReference type="ChEBI" id="CHEBI:18420"/>
    </cofactor>
</comment>
<dbReference type="GO" id="GO:0008934">
    <property type="term" value="F:inositol monophosphate 1-phosphatase activity"/>
    <property type="evidence" value="ECO:0007669"/>
    <property type="project" value="TreeGrafter"/>
</dbReference>
<evidence type="ECO:0000256" key="4">
    <source>
        <dbReference type="ARBA" id="ARBA00022842"/>
    </source>
</evidence>
<dbReference type="Gene3D" id="3.30.540.10">
    <property type="entry name" value="Fructose-1,6-Bisphosphatase, subunit A, domain 1"/>
    <property type="match status" value="1"/>
</dbReference>
<evidence type="ECO:0000313" key="7">
    <source>
        <dbReference type="Proteomes" id="UP000679284"/>
    </source>
</evidence>
<dbReference type="RefSeq" id="WP_211783559.1">
    <property type="nucleotide sequence ID" value="NZ_CP047289.1"/>
</dbReference>
<keyword evidence="4 5" id="KW-0460">Magnesium</keyword>
<dbReference type="GO" id="GO:0046872">
    <property type="term" value="F:metal ion binding"/>
    <property type="evidence" value="ECO:0007669"/>
    <property type="project" value="UniProtKB-KW"/>
</dbReference>
<dbReference type="EMBL" id="CP047289">
    <property type="protein sequence ID" value="QUS36338.1"/>
    <property type="molecule type" value="Genomic_DNA"/>
</dbReference>
<dbReference type="Pfam" id="PF00459">
    <property type="entry name" value="Inositol_P"/>
    <property type="match status" value="1"/>
</dbReference>
<feature type="binding site" evidence="5">
    <location>
        <position position="94"/>
    </location>
    <ligand>
        <name>Mg(2+)</name>
        <dbReference type="ChEBI" id="CHEBI:18420"/>
        <label>1</label>
        <note>catalytic</note>
    </ligand>
</feature>
<dbReference type="KEGG" id="fap:GR316_08690"/>
<accession>A0A8J8MU43</accession>
<evidence type="ECO:0000313" key="6">
    <source>
        <dbReference type="EMBL" id="QUS36338.1"/>
    </source>
</evidence>
<proteinExistence type="inferred from homology"/>
<dbReference type="AlphaFoldDB" id="A0A8J8MU43"/>
<dbReference type="CDD" id="cd01637">
    <property type="entry name" value="IMPase_like"/>
    <property type="match status" value="1"/>
</dbReference>
<name>A0A8J8MU43_9RHOB</name>
<dbReference type="SUPFAM" id="SSF56655">
    <property type="entry name" value="Carbohydrate phosphatase"/>
    <property type="match status" value="1"/>
</dbReference>
<reference evidence="6" key="1">
    <citation type="submission" date="2020-01" db="EMBL/GenBank/DDBJ databases">
        <authorList>
            <person name="Yang Y."/>
            <person name="Kwon Y.M."/>
        </authorList>
    </citation>
    <scope>NUCLEOTIDE SEQUENCE</scope>
    <source>
        <strain evidence="6">PG104</strain>
    </source>
</reference>
<dbReference type="PROSITE" id="PS00629">
    <property type="entry name" value="IMP_1"/>
    <property type="match status" value="1"/>
</dbReference>
<organism evidence="6 7">
    <name type="scientific">Falsirhodobacter algicola</name>
    <dbReference type="NCBI Taxonomy" id="2692330"/>
    <lineage>
        <taxon>Bacteria</taxon>
        <taxon>Pseudomonadati</taxon>
        <taxon>Pseudomonadota</taxon>
        <taxon>Alphaproteobacteria</taxon>
        <taxon>Rhodobacterales</taxon>
        <taxon>Paracoccaceae</taxon>
        <taxon>Falsirhodobacter</taxon>
    </lineage>
</organism>
<keyword evidence="2 5" id="KW-0479">Metal-binding</keyword>
<dbReference type="PANTHER" id="PTHR20854:SF4">
    <property type="entry name" value="INOSITOL-1-MONOPHOSPHATASE-RELATED"/>
    <property type="match status" value="1"/>
</dbReference>
<comment type="similarity">
    <text evidence="1">Belongs to the inositol monophosphatase superfamily.</text>
</comment>
<sequence length="272" mass="29009">MSFALPDLLTVERLARDVAARIILPRFGALAQSEIRAKTAPDDLVTIADTEAEAALTRDLRAAFSGAAVTGEETAVDGFDYAADPLLFVIDPVDGTWPFAHGLPIFGTMVAVLRHGEAIGGVIHYPVTQDSLLVLRGGGVHRLDAGGQMSRLAPLSQTARLETALLPLSQHDAAGRVRLAAAFGAVSRIVTIQCSALEYRMLAEGQADICLSTGLKPWDHHAGQLMLAELGGFAATEDGRQWPDVRPEDHLLSAANRASWERAMACLRGRAD</sequence>
<evidence type="ECO:0000256" key="1">
    <source>
        <dbReference type="ARBA" id="ARBA00009759"/>
    </source>
</evidence>
<feature type="binding site" evidence="5">
    <location>
        <position position="219"/>
    </location>
    <ligand>
        <name>Mg(2+)</name>
        <dbReference type="ChEBI" id="CHEBI:18420"/>
        <label>1</label>
        <note>catalytic</note>
    </ligand>
</feature>